<organism evidence="1 2">
    <name type="scientific">Umezakia ovalisporum FSS-62</name>
    <dbReference type="NCBI Taxonomy" id="2971776"/>
    <lineage>
        <taxon>Bacteria</taxon>
        <taxon>Bacillati</taxon>
        <taxon>Cyanobacteriota</taxon>
        <taxon>Cyanophyceae</taxon>
        <taxon>Nostocales</taxon>
        <taxon>Nodulariaceae</taxon>
        <taxon>Umezakia</taxon>
    </lineage>
</organism>
<evidence type="ECO:0000313" key="2">
    <source>
        <dbReference type="Proteomes" id="UP001159370"/>
    </source>
</evidence>
<comment type="caution">
    <text evidence="1">The sequence shown here is derived from an EMBL/GenBank/DDBJ whole genome shotgun (WGS) entry which is preliminary data.</text>
</comment>
<name>A0AA43GV40_9CYAN</name>
<dbReference type="AlphaFoldDB" id="A0AA43GV40"/>
<dbReference type="RefSeq" id="WP_280692904.1">
    <property type="nucleotide sequence ID" value="NZ_JANQDL010000001.1"/>
</dbReference>
<dbReference type="Proteomes" id="UP001159370">
    <property type="component" value="Unassembled WGS sequence"/>
</dbReference>
<reference evidence="1 2" key="1">
    <citation type="journal article" date="2023" name="J. Phycol.">
        <title>Chrysosporum ovalisporum is synonymous with the true-branching cyanobacterium Umezakia natans (Nostocales/Aphanizomenonaceae).</title>
        <authorList>
            <person name="McGregor G.B."/>
            <person name="Sendall B.C."/>
            <person name="Niiyama Y."/>
            <person name="Tuji A."/>
            <person name="Willis A."/>
        </authorList>
    </citation>
    <scope>NUCLEOTIDE SEQUENCE [LARGE SCALE GENOMIC DNA]</scope>
    <source>
        <strain evidence="1 2">FSS-62</strain>
    </source>
</reference>
<accession>A0AA43GV40</accession>
<sequence>DGAIASDATRNLAEIQEYLQQGLHQGYLDIDGNGETKALSDGIIAIRYMFGSSFPGEQLIDGAIAPDATRNSAEIQAYLTTLSALV</sequence>
<feature type="non-terminal residue" evidence="1">
    <location>
        <position position="1"/>
    </location>
</feature>
<proteinExistence type="predicted"/>
<evidence type="ECO:0000313" key="1">
    <source>
        <dbReference type="EMBL" id="MDH6062212.1"/>
    </source>
</evidence>
<dbReference type="EMBL" id="JANQDL010000001">
    <property type="protein sequence ID" value="MDH6062212.1"/>
    <property type="molecule type" value="Genomic_DNA"/>
</dbReference>
<protein>
    <submittedName>
        <fullName evidence="1">Uncharacterized protein</fullName>
    </submittedName>
</protein>
<gene>
    <name evidence="1" type="ORF">NWP23_00005</name>
</gene>